<dbReference type="Pfam" id="PF01244">
    <property type="entry name" value="Peptidase_M19"/>
    <property type="match status" value="1"/>
</dbReference>
<accession>A0A176YJF4</accession>
<sequence>MRFIRSRDDLKLVQKASDIEAAKRDGRIGILFHFQGTGPFGTDLDLVEAFQALGLRMVQLTYNRKDYVGDGCEEDVDYSCAVFCRACEWRRSAAIA</sequence>
<gene>
    <name evidence="1" type="ORF">AXW67_31210</name>
</gene>
<dbReference type="InterPro" id="IPR032466">
    <property type="entry name" value="Metal_Hydrolase"/>
</dbReference>
<name>A0A176YJF4_9BRAD</name>
<dbReference type="GO" id="GO:0070573">
    <property type="term" value="F:metallodipeptidase activity"/>
    <property type="evidence" value="ECO:0007669"/>
    <property type="project" value="InterPro"/>
</dbReference>
<evidence type="ECO:0000313" key="2">
    <source>
        <dbReference type="Proteomes" id="UP000077173"/>
    </source>
</evidence>
<keyword evidence="2" id="KW-1185">Reference proteome</keyword>
<reference evidence="1 2" key="1">
    <citation type="submission" date="2016-02" db="EMBL/GenBank/DDBJ databases">
        <title>Draft genome sequence of the strain BR 10247T Bradyrhizobium neotropicale isolated from nodules of Centrolobium paraense.</title>
        <authorList>
            <person name="Simoes-Araujo J.L."/>
            <person name="Barauna A.C."/>
            <person name="Silva K."/>
            <person name="Zilli J.E."/>
        </authorList>
    </citation>
    <scope>NUCLEOTIDE SEQUENCE [LARGE SCALE GENOMIC DNA]</scope>
    <source>
        <strain evidence="1 2">BR 10247</strain>
    </source>
</reference>
<proteinExistence type="predicted"/>
<dbReference type="AlphaFoldDB" id="A0A176YJF4"/>
<dbReference type="Proteomes" id="UP000077173">
    <property type="component" value="Unassembled WGS sequence"/>
</dbReference>
<dbReference type="SUPFAM" id="SSF51556">
    <property type="entry name" value="Metallo-dependent hydrolases"/>
    <property type="match status" value="1"/>
</dbReference>
<protein>
    <submittedName>
        <fullName evidence="1">Uncharacterized protein</fullName>
    </submittedName>
</protein>
<organism evidence="1 2">
    <name type="scientific">Bradyrhizobium neotropicale</name>
    <dbReference type="NCBI Taxonomy" id="1497615"/>
    <lineage>
        <taxon>Bacteria</taxon>
        <taxon>Pseudomonadati</taxon>
        <taxon>Pseudomonadota</taxon>
        <taxon>Alphaproteobacteria</taxon>
        <taxon>Hyphomicrobiales</taxon>
        <taxon>Nitrobacteraceae</taxon>
        <taxon>Bradyrhizobium</taxon>
    </lineage>
</organism>
<dbReference type="GO" id="GO:0006508">
    <property type="term" value="P:proteolysis"/>
    <property type="evidence" value="ECO:0007669"/>
    <property type="project" value="InterPro"/>
</dbReference>
<dbReference type="InterPro" id="IPR008257">
    <property type="entry name" value="Pept_M19"/>
</dbReference>
<dbReference type="EMBL" id="LSEF01000117">
    <property type="protein sequence ID" value="OAF06977.1"/>
    <property type="molecule type" value="Genomic_DNA"/>
</dbReference>
<dbReference type="Gene3D" id="3.20.20.140">
    <property type="entry name" value="Metal-dependent hydrolases"/>
    <property type="match status" value="1"/>
</dbReference>
<evidence type="ECO:0000313" key="1">
    <source>
        <dbReference type="EMBL" id="OAF06977.1"/>
    </source>
</evidence>
<comment type="caution">
    <text evidence="1">The sequence shown here is derived from an EMBL/GenBank/DDBJ whole genome shotgun (WGS) entry which is preliminary data.</text>
</comment>